<dbReference type="RefSeq" id="WP_345267497.1">
    <property type="nucleotide sequence ID" value="NZ_BAABHB010000004.1"/>
</dbReference>
<evidence type="ECO:0000313" key="3">
    <source>
        <dbReference type="Proteomes" id="UP001500936"/>
    </source>
</evidence>
<evidence type="ECO:0000256" key="1">
    <source>
        <dbReference type="SAM" id="MobiDB-lite"/>
    </source>
</evidence>
<name>A0ABP8KGK0_9BACT</name>
<accession>A0ABP8KGK0</accession>
<proteinExistence type="predicted"/>
<gene>
    <name evidence="2" type="ORF">GCM10023187_24740</name>
</gene>
<evidence type="ECO:0000313" key="2">
    <source>
        <dbReference type="EMBL" id="GAA4405878.1"/>
    </source>
</evidence>
<feature type="region of interest" description="Disordered" evidence="1">
    <location>
        <begin position="37"/>
        <end position="77"/>
    </location>
</feature>
<feature type="compositionally biased region" description="Basic and acidic residues" evidence="1">
    <location>
        <begin position="45"/>
        <end position="55"/>
    </location>
</feature>
<evidence type="ECO:0008006" key="4">
    <source>
        <dbReference type="Google" id="ProtNLM"/>
    </source>
</evidence>
<reference evidence="3" key="1">
    <citation type="journal article" date="2019" name="Int. J. Syst. Evol. Microbiol.">
        <title>The Global Catalogue of Microorganisms (GCM) 10K type strain sequencing project: providing services to taxonomists for standard genome sequencing and annotation.</title>
        <authorList>
            <consortium name="The Broad Institute Genomics Platform"/>
            <consortium name="The Broad Institute Genome Sequencing Center for Infectious Disease"/>
            <person name="Wu L."/>
            <person name="Ma J."/>
        </authorList>
    </citation>
    <scope>NUCLEOTIDE SEQUENCE [LARGE SCALE GENOMIC DNA]</scope>
    <source>
        <strain evidence="3">JCM 17925</strain>
    </source>
</reference>
<organism evidence="2 3">
    <name type="scientific">Nibrella viscosa</name>
    <dbReference type="NCBI Taxonomy" id="1084524"/>
    <lineage>
        <taxon>Bacteria</taxon>
        <taxon>Pseudomonadati</taxon>
        <taxon>Bacteroidota</taxon>
        <taxon>Cytophagia</taxon>
        <taxon>Cytophagales</taxon>
        <taxon>Spirosomataceae</taxon>
        <taxon>Nibrella</taxon>
    </lineage>
</organism>
<sequence>MLIKYLFIAFLIIVFVPPVRRFVFYLLVGRQLVKEQKKQTSRSAPGKEGKIRVDHVPPNANESKIQGGDYVDYEEVK</sequence>
<protein>
    <recommendedName>
        <fullName evidence="4">DUF4834 domain-containing protein</fullName>
    </recommendedName>
</protein>
<comment type="caution">
    <text evidence="2">The sequence shown here is derived from an EMBL/GenBank/DDBJ whole genome shotgun (WGS) entry which is preliminary data.</text>
</comment>
<keyword evidence="3" id="KW-1185">Reference proteome</keyword>
<dbReference type="Proteomes" id="UP001500936">
    <property type="component" value="Unassembled WGS sequence"/>
</dbReference>
<dbReference type="EMBL" id="BAABHB010000004">
    <property type="protein sequence ID" value="GAA4405878.1"/>
    <property type="molecule type" value="Genomic_DNA"/>
</dbReference>